<dbReference type="Proteomes" id="UP001519460">
    <property type="component" value="Unassembled WGS sequence"/>
</dbReference>
<dbReference type="EMBL" id="JACVVK020000256">
    <property type="protein sequence ID" value="KAK7481801.1"/>
    <property type="molecule type" value="Genomic_DNA"/>
</dbReference>
<proteinExistence type="predicted"/>
<dbReference type="AlphaFoldDB" id="A0ABD0K4P6"/>
<organism evidence="1 2">
    <name type="scientific">Batillaria attramentaria</name>
    <dbReference type="NCBI Taxonomy" id="370345"/>
    <lineage>
        <taxon>Eukaryota</taxon>
        <taxon>Metazoa</taxon>
        <taxon>Spiralia</taxon>
        <taxon>Lophotrochozoa</taxon>
        <taxon>Mollusca</taxon>
        <taxon>Gastropoda</taxon>
        <taxon>Caenogastropoda</taxon>
        <taxon>Sorbeoconcha</taxon>
        <taxon>Cerithioidea</taxon>
        <taxon>Batillariidae</taxon>
        <taxon>Batillaria</taxon>
    </lineage>
</organism>
<reference evidence="1 2" key="1">
    <citation type="journal article" date="2023" name="Sci. Data">
        <title>Genome assembly of the Korean intertidal mud-creeper Batillaria attramentaria.</title>
        <authorList>
            <person name="Patra A.K."/>
            <person name="Ho P.T."/>
            <person name="Jun S."/>
            <person name="Lee S.J."/>
            <person name="Kim Y."/>
            <person name="Won Y.J."/>
        </authorList>
    </citation>
    <scope>NUCLEOTIDE SEQUENCE [LARGE SCALE GENOMIC DNA]</scope>
    <source>
        <strain evidence="1">Wonlab-2016</strain>
    </source>
</reference>
<sequence length="105" mass="11320">MRGGSERVIGKGASLISVTTPVQYKAARKQTIHSACECSSMELLVIRVYCTAEVLHTRSSEKKRGERSLLPGHQKLKAFGTSSRPCIATNNVSGFSKGVDKLAIV</sequence>
<accession>A0ABD0K4P6</accession>
<evidence type="ECO:0000313" key="2">
    <source>
        <dbReference type="Proteomes" id="UP001519460"/>
    </source>
</evidence>
<gene>
    <name evidence="1" type="ORF">BaRGS_00026948</name>
</gene>
<protein>
    <submittedName>
        <fullName evidence="1">Uncharacterized protein</fullName>
    </submittedName>
</protein>
<keyword evidence="2" id="KW-1185">Reference proteome</keyword>
<name>A0ABD0K4P6_9CAEN</name>
<comment type="caution">
    <text evidence="1">The sequence shown here is derived from an EMBL/GenBank/DDBJ whole genome shotgun (WGS) entry which is preliminary data.</text>
</comment>
<evidence type="ECO:0000313" key="1">
    <source>
        <dbReference type="EMBL" id="KAK7481801.1"/>
    </source>
</evidence>